<dbReference type="PANTHER" id="PTHR47429:SF9">
    <property type="entry name" value="PAS DOMAIN-CONTAINING PROTEIN"/>
    <property type="match status" value="1"/>
</dbReference>
<keyword evidence="6" id="KW-1185">Reference proteome</keyword>
<dbReference type="Gene3D" id="3.30.450.20">
    <property type="entry name" value="PAS domain"/>
    <property type="match status" value="1"/>
</dbReference>
<dbReference type="GO" id="GO:0005634">
    <property type="term" value="C:nucleus"/>
    <property type="evidence" value="ECO:0007669"/>
    <property type="project" value="TreeGrafter"/>
</dbReference>
<dbReference type="InterPro" id="IPR000700">
    <property type="entry name" value="PAS-assoc_C"/>
</dbReference>
<dbReference type="InterPro" id="IPR035965">
    <property type="entry name" value="PAS-like_dom_sf"/>
</dbReference>
<accession>A0A6J3MEJ9</accession>
<evidence type="ECO:0000256" key="2">
    <source>
        <dbReference type="ARBA" id="ARBA00022643"/>
    </source>
</evidence>
<sequence>MAVTYQSDELMAFNLQPPPPAQVLENTETLGTRFFSVDHLNMILRDSAMTSRFSSFVGRYQPHHIDALAQYTEMRKVIAAVQYANAVAERLSPTTDEASNVAVLEHRFDERQKQIVKGLVREALPGFLTQCLVSLVTESLVKQITGYIAPVMQAMVPSLAEVYCLTDPSLPDNPIVYASDEFFNVTQYGRDYVIGRNCRFLSGPRTSKRAVERMRQALKQGQEVCETLVNYRRDGSPFMNLLMIAPLYDNKGLIRYFIGCQIDVSPLIEGGRGLQSFSQLLAQDRAQTRFGKRFRNPKQTLGELTDLFSEEDADVIKGHMSKSSISQTVSPMDSERLRRPNSRARILVGVGKEPVNDHSLWPMSDLGPSGRLPGVYQNYLLVRPYPSLRITFTSPALRIPGLLQTKFLDRIVGPDSVAETVLDALMHGVAITAKVDWLAGSSVNSPAKPRYIHCTPLIGSDEQVGVWMVVMVENEQITGQLNKSHMRTQTILSNASSTRDALTSLKVDLGLSRPNYSSRLYADYLREEARPEAEQSSRSNSPQGQRREGSVGGDPFFNF</sequence>
<evidence type="ECO:0000256" key="4">
    <source>
        <dbReference type="SAM" id="MobiDB-lite"/>
    </source>
</evidence>
<dbReference type="InterPro" id="IPR000014">
    <property type="entry name" value="PAS"/>
</dbReference>
<dbReference type="RefSeq" id="XP_033463467.1">
    <property type="nucleotide sequence ID" value="XM_033600878.1"/>
</dbReference>
<dbReference type="GeneID" id="54358678"/>
<dbReference type="OrthoDB" id="447251at2759"/>
<organism evidence="7">
    <name type="scientific">Dissoconium aciculare CBS 342.82</name>
    <dbReference type="NCBI Taxonomy" id="1314786"/>
    <lineage>
        <taxon>Eukaryota</taxon>
        <taxon>Fungi</taxon>
        <taxon>Dikarya</taxon>
        <taxon>Ascomycota</taxon>
        <taxon>Pezizomycotina</taxon>
        <taxon>Dothideomycetes</taxon>
        <taxon>Dothideomycetidae</taxon>
        <taxon>Mycosphaerellales</taxon>
        <taxon>Dissoconiaceae</taxon>
        <taxon>Dissoconium</taxon>
    </lineage>
</organism>
<reference evidence="7" key="1">
    <citation type="submission" date="2020-01" db="EMBL/GenBank/DDBJ databases">
        <authorList>
            <consortium name="DOE Joint Genome Institute"/>
            <person name="Haridas S."/>
            <person name="Albert R."/>
            <person name="Binder M."/>
            <person name="Bloem J."/>
            <person name="Labutti K."/>
            <person name="Salamov A."/>
            <person name="Andreopoulos B."/>
            <person name="Baker S.E."/>
            <person name="Barry K."/>
            <person name="Bills G."/>
            <person name="Bluhm B.H."/>
            <person name="Cannon C."/>
            <person name="Castanera R."/>
            <person name="Culley D.E."/>
            <person name="Daum C."/>
            <person name="Ezra D."/>
            <person name="Gonzalez J.B."/>
            <person name="Henrissat B."/>
            <person name="Kuo A."/>
            <person name="Liang C."/>
            <person name="Lipzen A."/>
            <person name="Lutzoni F."/>
            <person name="Magnuson J."/>
            <person name="Mondo S."/>
            <person name="Nolan M."/>
            <person name="Ohm R."/>
            <person name="Pangilinan J."/>
            <person name="Park H.-J."/>
            <person name="Ramirez L."/>
            <person name="Alfaro M."/>
            <person name="Sun H."/>
            <person name="Tritt A."/>
            <person name="Yoshinaga Y."/>
            <person name="Zwiers L.-H."/>
            <person name="Turgeon B.G."/>
            <person name="Goodwin S.B."/>
            <person name="Spatafora J.W."/>
            <person name="Crous P.W."/>
            <person name="Grigoriev I.V."/>
        </authorList>
    </citation>
    <scope>NUCLEOTIDE SEQUENCE</scope>
    <source>
        <strain evidence="7">CBS 342.82</strain>
    </source>
</reference>
<dbReference type="PROSITE" id="PS50113">
    <property type="entry name" value="PAC"/>
    <property type="match status" value="1"/>
</dbReference>
<dbReference type="CDD" id="cd00130">
    <property type="entry name" value="PAS"/>
    <property type="match status" value="1"/>
</dbReference>
<name>A0A6J3MEJ9_9PEZI</name>
<feature type="domain" description="PAC" evidence="5">
    <location>
        <begin position="222"/>
        <end position="276"/>
    </location>
</feature>
<evidence type="ECO:0000313" key="7">
    <source>
        <dbReference type="RefSeq" id="XP_033463467.1"/>
    </source>
</evidence>
<dbReference type="SUPFAM" id="SSF55785">
    <property type="entry name" value="PYP-like sensor domain (PAS domain)"/>
    <property type="match status" value="1"/>
</dbReference>
<evidence type="ECO:0000256" key="1">
    <source>
        <dbReference type="ARBA" id="ARBA00022630"/>
    </source>
</evidence>
<gene>
    <name evidence="7" type="ORF">K489DRAFT_312606</name>
</gene>
<feature type="region of interest" description="Disordered" evidence="4">
    <location>
        <begin position="527"/>
        <end position="559"/>
    </location>
</feature>
<evidence type="ECO:0000256" key="3">
    <source>
        <dbReference type="ARBA" id="ARBA00022991"/>
    </source>
</evidence>
<evidence type="ECO:0000259" key="5">
    <source>
        <dbReference type="PROSITE" id="PS50113"/>
    </source>
</evidence>
<keyword evidence="2" id="KW-0288">FMN</keyword>
<dbReference type="Pfam" id="PF13426">
    <property type="entry name" value="PAS_9"/>
    <property type="match status" value="1"/>
</dbReference>
<evidence type="ECO:0000313" key="6">
    <source>
        <dbReference type="Proteomes" id="UP000504637"/>
    </source>
</evidence>
<dbReference type="NCBIfam" id="TIGR00229">
    <property type="entry name" value="sensory_box"/>
    <property type="match status" value="1"/>
</dbReference>
<dbReference type="AlphaFoldDB" id="A0A6J3MEJ9"/>
<reference evidence="7" key="3">
    <citation type="submission" date="2025-08" db="UniProtKB">
        <authorList>
            <consortium name="RefSeq"/>
        </authorList>
    </citation>
    <scope>IDENTIFICATION</scope>
    <source>
        <strain evidence="7">CBS 342.82</strain>
    </source>
</reference>
<reference evidence="7" key="2">
    <citation type="submission" date="2020-04" db="EMBL/GenBank/DDBJ databases">
        <authorList>
            <consortium name="NCBI Genome Project"/>
        </authorList>
    </citation>
    <scope>NUCLEOTIDE SEQUENCE</scope>
    <source>
        <strain evidence="7">CBS 342.82</strain>
    </source>
</reference>
<proteinExistence type="predicted"/>
<protein>
    <recommendedName>
        <fullName evidence="5">PAC domain-containing protein</fullName>
    </recommendedName>
</protein>
<dbReference type="Proteomes" id="UP000504637">
    <property type="component" value="Unplaced"/>
</dbReference>
<keyword evidence="3" id="KW-0157">Chromophore</keyword>
<keyword evidence="1" id="KW-0285">Flavoprotein</keyword>
<dbReference type="PANTHER" id="PTHR47429">
    <property type="entry name" value="PROTEIN TWIN LOV 1"/>
    <property type="match status" value="1"/>
</dbReference>